<keyword evidence="3" id="KW-1185">Reference proteome</keyword>
<evidence type="ECO:0000256" key="1">
    <source>
        <dbReference type="SAM" id="MobiDB-lite"/>
    </source>
</evidence>
<name>A0A9P5H9W1_9HYPO</name>
<evidence type="ECO:0000313" key="3">
    <source>
        <dbReference type="Proteomes" id="UP000722485"/>
    </source>
</evidence>
<feature type="compositionally biased region" description="Low complexity" evidence="1">
    <location>
        <begin position="88"/>
        <end position="99"/>
    </location>
</feature>
<reference evidence="2" key="1">
    <citation type="submission" date="2020-03" db="EMBL/GenBank/DDBJ databases">
        <title>Draft Genome Sequence of Cylindrodendrum hubeiense.</title>
        <authorList>
            <person name="Buettner E."/>
            <person name="Kellner H."/>
        </authorList>
    </citation>
    <scope>NUCLEOTIDE SEQUENCE</scope>
    <source>
        <strain evidence="2">IHI 201604</strain>
    </source>
</reference>
<accession>A0A9P5H9W1</accession>
<sequence>MGSTHDGANPTMALGLHVEMTTDPRPDANTNTNGGTAPLFRTKDHRIDRERSTEAPLEGATGLLSEGGQPTQPKSKGPPIPPLTHLKPAAAATADADAASARDRPPPPPGEPRPTIGYSSQFLVDLGVSPAPPMASAANAPSPIDEAEALCVVTRPLWVPVVSGGWSCSGLLPGSPEVEGVGVSLAE</sequence>
<proteinExistence type="predicted"/>
<protein>
    <submittedName>
        <fullName evidence="2">Uncharacterized protein</fullName>
    </submittedName>
</protein>
<dbReference type="Proteomes" id="UP000722485">
    <property type="component" value="Unassembled WGS sequence"/>
</dbReference>
<dbReference type="AlphaFoldDB" id="A0A9P5H9W1"/>
<dbReference type="EMBL" id="JAANBB010000180">
    <property type="protein sequence ID" value="KAF7547366.1"/>
    <property type="molecule type" value="Genomic_DNA"/>
</dbReference>
<comment type="caution">
    <text evidence="2">The sequence shown here is derived from an EMBL/GenBank/DDBJ whole genome shotgun (WGS) entry which is preliminary data.</text>
</comment>
<feature type="region of interest" description="Disordered" evidence="1">
    <location>
        <begin position="1"/>
        <end position="119"/>
    </location>
</feature>
<organism evidence="2 3">
    <name type="scientific">Cylindrodendrum hubeiense</name>
    <dbReference type="NCBI Taxonomy" id="595255"/>
    <lineage>
        <taxon>Eukaryota</taxon>
        <taxon>Fungi</taxon>
        <taxon>Dikarya</taxon>
        <taxon>Ascomycota</taxon>
        <taxon>Pezizomycotina</taxon>
        <taxon>Sordariomycetes</taxon>
        <taxon>Hypocreomycetidae</taxon>
        <taxon>Hypocreales</taxon>
        <taxon>Nectriaceae</taxon>
        <taxon>Cylindrodendrum</taxon>
    </lineage>
</organism>
<gene>
    <name evidence="2" type="ORF">G7Z17_g7778</name>
</gene>
<feature type="compositionally biased region" description="Basic and acidic residues" evidence="1">
    <location>
        <begin position="41"/>
        <end position="53"/>
    </location>
</feature>
<evidence type="ECO:0000313" key="2">
    <source>
        <dbReference type="EMBL" id="KAF7547366.1"/>
    </source>
</evidence>